<dbReference type="GO" id="GO:0006310">
    <property type="term" value="P:DNA recombination"/>
    <property type="evidence" value="ECO:0007669"/>
    <property type="project" value="UniProtKB-UniRule"/>
</dbReference>
<dbReference type="Pfam" id="PF14520">
    <property type="entry name" value="HHH_5"/>
    <property type="match status" value="1"/>
</dbReference>
<feature type="domain" description="Helix-hairpin-helix DNA-binding motif class 1" evidence="7">
    <location>
        <begin position="73"/>
        <end position="92"/>
    </location>
</feature>
<dbReference type="InterPro" id="IPR003583">
    <property type="entry name" value="Hlx-hairpin-Hlx_DNA-bd_motif"/>
</dbReference>
<gene>
    <name evidence="6" type="primary">ruvA</name>
    <name evidence="8" type="ordered locus">Sulba_1213</name>
</gene>
<dbReference type="GO" id="GO:0009379">
    <property type="term" value="C:Holliday junction helicase complex"/>
    <property type="evidence" value="ECO:0007669"/>
    <property type="project" value="InterPro"/>
</dbReference>
<dbReference type="Gene3D" id="1.10.150.20">
    <property type="entry name" value="5' to 3' exonuclease, C-terminal subdomain"/>
    <property type="match status" value="1"/>
</dbReference>
<dbReference type="CDD" id="cd14332">
    <property type="entry name" value="UBA_RuvA_C"/>
    <property type="match status" value="1"/>
</dbReference>
<dbReference type="SUPFAM" id="SSF46929">
    <property type="entry name" value="DNA helicase RuvA subunit, C-terminal domain"/>
    <property type="match status" value="1"/>
</dbReference>
<keyword evidence="9" id="KW-1185">Reference proteome</keyword>
<dbReference type="SUPFAM" id="SSF50249">
    <property type="entry name" value="Nucleic acid-binding proteins"/>
    <property type="match status" value="1"/>
</dbReference>
<keyword evidence="8" id="KW-0547">Nucleotide-binding</keyword>
<dbReference type="KEGG" id="sba:Sulba_1213"/>
<dbReference type="AlphaFoldDB" id="I3XX33"/>
<name>I3XX33_SULBS</name>
<keyword evidence="3 6" id="KW-0238">DNA-binding</keyword>
<dbReference type="Pfam" id="PF01330">
    <property type="entry name" value="RuvA_N"/>
    <property type="match status" value="1"/>
</dbReference>
<keyword evidence="1 6" id="KW-0963">Cytoplasm</keyword>
<feature type="region of interest" description="Domain III" evidence="6">
    <location>
        <begin position="142"/>
        <end position="186"/>
    </location>
</feature>
<dbReference type="HOGENOM" id="CLU_087936_3_1_7"/>
<dbReference type="GO" id="GO:0009378">
    <property type="term" value="F:four-way junction helicase activity"/>
    <property type="evidence" value="ECO:0007669"/>
    <property type="project" value="InterPro"/>
</dbReference>
<comment type="domain">
    <text evidence="6">Has three domains with a flexible linker between the domains II and III and assumes an 'L' shape. Domain III is highly mobile and contacts RuvB.</text>
</comment>
<dbReference type="InterPro" id="IPR036267">
    <property type="entry name" value="RuvA_C_sf"/>
</dbReference>
<keyword evidence="4 6" id="KW-0233">DNA recombination</keyword>
<comment type="subcellular location">
    <subcellularLocation>
        <location evidence="6">Cytoplasm</location>
    </subcellularLocation>
</comment>
<evidence type="ECO:0000313" key="8">
    <source>
        <dbReference type="EMBL" id="AFL68507.1"/>
    </source>
</evidence>
<dbReference type="SUPFAM" id="SSF47781">
    <property type="entry name" value="RuvA domain 2-like"/>
    <property type="match status" value="1"/>
</dbReference>
<accession>I3XX33</accession>
<dbReference type="EMBL" id="CP003333">
    <property type="protein sequence ID" value="AFL68507.1"/>
    <property type="molecule type" value="Genomic_DNA"/>
</dbReference>
<feature type="domain" description="Helix-hairpin-helix DNA-binding motif class 1" evidence="7">
    <location>
        <begin position="108"/>
        <end position="127"/>
    </location>
</feature>
<evidence type="ECO:0000256" key="2">
    <source>
        <dbReference type="ARBA" id="ARBA00022763"/>
    </source>
</evidence>
<evidence type="ECO:0000256" key="1">
    <source>
        <dbReference type="ARBA" id="ARBA00022490"/>
    </source>
</evidence>
<dbReference type="HAMAP" id="MF_00031">
    <property type="entry name" value="DNA_HJ_migration_RuvA"/>
    <property type="match status" value="1"/>
</dbReference>
<evidence type="ECO:0000256" key="4">
    <source>
        <dbReference type="ARBA" id="ARBA00023172"/>
    </source>
</evidence>
<dbReference type="Gene3D" id="1.10.8.10">
    <property type="entry name" value="DNA helicase RuvA subunit, C-terminal domain"/>
    <property type="match status" value="1"/>
</dbReference>
<keyword evidence="5 6" id="KW-0234">DNA repair</keyword>
<evidence type="ECO:0000256" key="6">
    <source>
        <dbReference type="HAMAP-Rule" id="MF_00031"/>
    </source>
</evidence>
<evidence type="ECO:0000259" key="7">
    <source>
        <dbReference type="SMART" id="SM00278"/>
    </source>
</evidence>
<dbReference type="STRING" id="760154.Sulba_1213"/>
<comment type="similarity">
    <text evidence="6">Belongs to the RuvA family.</text>
</comment>
<feature type="region of interest" description="Domain I" evidence="6">
    <location>
        <begin position="1"/>
        <end position="64"/>
    </location>
</feature>
<dbReference type="GO" id="GO:0000400">
    <property type="term" value="F:four-way junction DNA binding"/>
    <property type="evidence" value="ECO:0007669"/>
    <property type="project" value="UniProtKB-UniRule"/>
</dbReference>
<keyword evidence="2 6" id="KW-0227">DNA damage</keyword>
<dbReference type="Pfam" id="PF07499">
    <property type="entry name" value="RuvA_C"/>
    <property type="match status" value="1"/>
</dbReference>
<evidence type="ECO:0000313" key="9">
    <source>
        <dbReference type="Proteomes" id="UP000006176"/>
    </source>
</evidence>
<dbReference type="InterPro" id="IPR013849">
    <property type="entry name" value="DNA_helicase_Holl-junc_RuvA_I"/>
</dbReference>
<protein>
    <recommendedName>
        <fullName evidence="6">Holliday junction branch migration complex subunit RuvA</fullName>
    </recommendedName>
</protein>
<dbReference type="GO" id="GO:0005524">
    <property type="term" value="F:ATP binding"/>
    <property type="evidence" value="ECO:0007669"/>
    <property type="project" value="InterPro"/>
</dbReference>
<dbReference type="GO" id="GO:0006281">
    <property type="term" value="P:DNA repair"/>
    <property type="evidence" value="ECO:0007669"/>
    <property type="project" value="UniProtKB-UniRule"/>
</dbReference>
<reference evidence="8 9" key="1">
    <citation type="submission" date="2012-06" db="EMBL/GenBank/DDBJ databases">
        <title>Complete sequence of Sulfurospirillum barnesii SES-3.</title>
        <authorList>
            <consortium name="US DOE Joint Genome Institute"/>
            <person name="Lucas S."/>
            <person name="Han J."/>
            <person name="Lapidus A."/>
            <person name="Cheng J.-F."/>
            <person name="Goodwin L."/>
            <person name="Pitluck S."/>
            <person name="Peters L."/>
            <person name="Ovchinnikova G."/>
            <person name="Lu M."/>
            <person name="Detter J.C."/>
            <person name="Han C."/>
            <person name="Tapia R."/>
            <person name="Land M."/>
            <person name="Hauser L."/>
            <person name="Kyrpides N."/>
            <person name="Ivanova N."/>
            <person name="Pagani I."/>
            <person name="Stolz J."/>
            <person name="Arkin A."/>
            <person name="Dehal P."/>
            <person name="Oremland R."/>
            <person name="Saltikov C."/>
            <person name="Basu P."/>
            <person name="Hollibaugh J."/>
            <person name="Newman D."/>
            <person name="Stolyar S."/>
            <person name="Hazen T."/>
            <person name="Woyke T."/>
        </authorList>
    </citation>
    <scope>NUCLEOTIDE SEQUENCE [LARGE SCALE GENOMIC DNA]</scope>
    <source>
        <strain evidence="9">ATCC 700032 / DSM 10660 / SES-3</strain>
    </source>
</reference>
<dbReference type="Proteomes" id="UP000006176">
    <property type="component" value="Chromosome"/>
</dbReference>
<dbReference type="OrthoDB" id="5293449at2"/>
<dbReference type="RefSeq" id="WP_014769386.1">
    <property type="nucleotide sequence ID" value="NC_018002.1"/>
</dbReference>
<proteinExistence type="inferred from homology"/>
<evidence type="ECO:0000256" key="5">
    <source>
        <dbReference type="ARBA" id="ARBA00023204"/>
    </source>
</evidence>
<keyword evidence="8" id="KW-0067">ATP-binding</keyword>
<dbReference type="eggNOG" id="COG0632">
    <property type="taxonomic scope" value="Bacteria"/>
</dbReference>
<dbReference type="InterPro" id="IPR000085">
    <property type="entry name" value="RuvA"/>
</dbReference>
<dbReference type="InterPro" id="IPR012340">
    <property type="entry name" value="NA-bd_OB-fold"/>
</dbReference>
<comment type="caution">
    <text evidence="6">Lacks conserved residue(s) required for the propagation of feature annotation.</text>
</comment>
<keyword evidence="8" id="KW-0378">Hydrolase</keyword>
<keyword evidence="8" id="KW-0347">Helicase</keyword>
<dbReference type="GO" id="GO:0005737">
    <property type="term" value="C:cytoplasm"/>
    <property type="evidence" value="ECO:0007669"/>
    <property type="project" value="UniProtKB-SubCell"/>
</dbReference>
<dbReference type="PATRIC" id="fig|760154.4.peg.1218"/>
<evidence type="ECO:0000256" key="3">
    <source>
        <dbReference type="ARBA" id="ARBA00023125"/>
    </source>
</evidence>
<feature type="region of interest" description="Domain II" evidence="6">
    <location>
        <begin position="65"/>
        <end position="142"/>
    </location>
</feature>
<sequence>MIVGIEGSVVKKEVTSVCIKTASGLSYKVFVSLFSISKINKNETISLHVSQIIREDQHSLYGFIDENEQKVFDTLIKLNGIGPSTALAICSTLSPDDFAGALLSQNISAFQKVPGIGPKSAKRILVELSDFSLQLLNDEHSNSSMQEASMALESLGFKKEMIRKVLSTLQGNDTQSIIKEALKKLS</sequence>
<dbReference type="Gene3D" id="2.40.50.140">
    <property type="entry name" value="Nucleic acid-binding proteins"/>
    <property type="match status" value="1"/>
</dbReference>
<dbReference type="NCBIfam" id="TIGR00084">
    <property type="entry name" value="ruvA"/>
    <property type="match status" value="1"/>
</dbReference>
<comment type="subunit">
    <text evidence="6">Homotetramer. Forms an RuvA(8)-RuvB(12)-Holliday junction (HJ) complex. HJ DNA is sandwiched between 2 RuvA tetramers; dsDNA enters through RuvA and exits via RuvB. An RuvB hexamer assembles on each DNA strand where it exits the tetramer. Each RuvB hexamer is contacted by two RuvA subunits (via domain III) on 2 adjacent RuvB subunits; this complex drives branch migration. In the full resolvosome a probable DNA-RuvA(4)-RuvB(12)-RuvC(2) complex forms which resolves the HJ.</text>
</comment>
<organism evidence="8 9">
    <name type="scientific">Sulfurospirillum barnesii (strain ATCC 700032 / DSM 10660 / SES-3)</name>
    <dbReference type="NCBI Taxonomy" id="760154"/>
    <lineage>
        <taxon>Bacteria</taxon>
        <taxon>Pseudomonadati</taxon>
        <taxon>Campylobacterota</taxon>
        <taxon>Epsilonproteobacteria</taxon>
        <taxon>Campylobacterales</taxon>
        <taxon>Sulfurospirillaceae</taxon>
        <taxon>Sulfurospirillum</taxon>
    </lineage>
</organism>
<comment type="function">
    <text evidence="6">The RuvA-RuvB-RuvC complex processes Holliday junction (HJ) DNA during genetic recombination and DNA repair, while the RuvA-RuvB complex plays an important role in the rescue of blocked DNA replication forks via replication fork reversal (RFR). RuvA specifically binds to HJ cruciform DNA, conferring on it an open structure. The RuvB hexamer acts as an ATP-dependent pump, pulling dsDNA into and through the RuvAB complex. HJ branch migration allows RuvC to scan DNA until it finds its consensus sequence, where it cleaves and resolves the cruciform DNA.</text>
</comment>
<dbReference type="InterPro" id="IPR011114">
    <property type="entry name" value="RuvA_C"/>
</dbReference>
<dbReference type="GO" id="GO:0048476">
    <property type="term" value="C:Holliday junction resolvase complex"/>
    <property type="evidence" value="ECO:0007669"/>
    <property type="project" value="UniProtKB-UniRule"/>
</dbReference>
<dbReference type="InterPro" id="IPR010994">
    <property type="entry name" value="RuvA_2-like"/>
</dbReference>
<dbReference type="SMART" id="SM00278">
    <property type="entry name" value="HhH1"/>
    <property type="match status" value="2"/>
</dbReference>